<keyword evidence="3" id="KW-1185">Reference proteome</keyword>
<dbReference type="InterPro" id="IPR032001">
    <property type="entry name" value="SAWADEE_dom"/>
</dbReference>
<keyword evidence="2" id="KW-0238">DNA-binding</keyword>
<reference evidence="2" key="2">
    <citation type="journal article" date="2023" name="Plants (Basel)">
        <title>Annotation of the Turnera subulata (Passifloraceae) Draft Genome Reveals the S-Locus Evolved after the Divergence of Turneroideae from Passifloroideae in a Stepwise Manner.</title>
        <authorList>
            <person name="Henning P.M."/>
            <person name="Roalson E.H."/>
            <person name="Mir W."/>
            <person name="McCubbin A.G."/>
            <person name="Shore J.S."/>
        </authorList>
    </citation>
    <scope>NUCLEOTIDE SEQUENCE</scope>
    <source>
        <strain evidence="2">F60SS</strain>
    </source>
</reference>
<dbReference type="AlphaFoldDB" id="A0A9Q0J2G0"/>
<accession>A0A9Q0J2G0</accession>
<dbReference type="PANTHER" id="PTHR33827">
    <property type="entry name" value="PROTEIN SAWADEE HOMEODOMAIN HOMOLOG 2"/>
    <property type="match status" value="1"/>
</dbReference>
<dbReference type="OrthoDB" id="1885884at2759"/>
<feature type="domain" description="SAWADEE" evidence="1">
    <location>
        <begin position="3"/>
        <end position="99"/>
    </location>
</feature>
<dbReference type="Proteomes" id="UP001141552">
    <property type="component" value="Unassembled WGS sequence"/>
</dbReference>
<evidence type="ECO:0000259" key="1">
    <source>
        <dbReference type="Pfam" id="PF16719"/>
    </source>
</evidence>
<dbReference type="PANTHER" id="PTHR33827:SF2">
    <property type="entry name" value="PROTEIN SAWADEE HOMEODOMAIN HOMOLOG 1"/>
    <property type="match status" value="1"/>
</dbReference>
<dbReference type="GO" id="GO:0003682">
    <property type="term" value="F:chromatin binding"/>
    <property type="evidence" value="ECO:0007669"/>
    <property type="project" value="InterPro"/>
</dbReference>
<keyword evidence="2" id="KW-0371">Homeobox</keyword>
<dbReference type="GO" id="GO:0003677">
    <property type="term" value="F:DNA binding"/>
    <property type="evidence" value="ECO:0007669"/>
    <property type="project" value="UniProtKB-KW"/>
</dbReference>
<evidence type="ECO:0000313" key="2">
    <source>
        <dbReference type="EMBL" id="KAJ4825557.1"/>
    </source>
</evidence>
<dbReference type="EMBL" id="JAKUCV010006857">
    <property type="protein sequence ID" value="KAJ4825557.1"/>
    <property type="molecule type" value="Genomic_DNA"/>
</dbReference>
<dbReference type="InterPro" id="IPR039276">
    <property type="entry name" value="SHH1/2"/>
</dbReference>
<sequence length="104" mass="12249">MKQVRVRFAGFRNTDDEWVNVKTDLRERSIPLEPAECHMVNVGDLVMSFQEKEEQSLYFDAHVVAIQRQDHDATECKCVFLVRYDHDNSEDEVQCSKLCRRPSE</sequence>
<dbReference type="Gene3D" id="2.30.30.140">
    <property type="match status" value="1"/>
</dbReference>
<dbReference type="Gene3D" id="2.40.50.40">
    <property type="match status" value="1"/>
</dbReference>
<dbReference type="Pfam" id="PF16719">
    <property type="entry name" value="SAWADEE"/>
    <property type="match status" value="1"/>
</dbReference>
<evidence type="ECO:0000313" key="3">
    <source>
        <dbReference type="Proteomes" id="UP001141552"/>
    </source>
</evidence>
<comment type="caution">
    <text evidence="2">The sequence shown here is derived from an EMBL/GenBank/DDBJ whole genome shotgun (WGS) entry which is preliminary data.</text>
</comment>
<reference evidence="2" key="1">
    <citation type="submission" date="2022-02" db="EMBL/GenBank/DDBJ databases">
        <authorList>
            <person name="Henning P.M."/>
            <person name="McCubbin A.G."/>
            <person name="Shore J.S."/>
        </authorList>
    </citation>
    <scope>NUCLEOTIDE SEQUENCE</scope>
    <source>
        <strain evidence="2">F60SS</strain>
        <tissue evidence="2">Leaves</tissue>
    </source>
</reference>
<proteinExistence type="predicted"/>
<protein>
    <submittedName>
        <fullName evidence="2">Protein SAWADEE HOMEODOMAIN</fullName>
    </submittedName>
</protein>
<name>A0A9Q0J2G0_9ROSI</name>
<gene>
    <name evidence="2" type="primary">SHH1</name>
    <name evidence="2" type="ORF">Tsubulata_036165</name>
</gene>
<organism evidence="2 3">
    <name type="scientific">Turnera subulata</name>
    <dbReference type="NCBI Taxonomy" id="218843"/>
    <lineage>
        <taxon>Eukaryota</taxon>
        <taxon>Viridiplantae</taxon>
        <taxon>Streptophyta</taxon>
        <taxon>Embryophyta</taxon>
        <taxon>Tracheophyta</taxon>
        <taxon>Spermatophyta</taxon>
        <taxon>Magnoliopsida</taxon>
        <taxon>eudicotyledons</taxon>
        <taxon>Gunneridae</taxon>
        <taxon>Pentapetalae</taxon>
        <taxon>rosids</taxon>
        <taxon>fabids</taxon>
        <taxon>Malpighiales</taxon>
        <taxon>Passifloraceae</taxon>
        <taxon>Turnera</taxon>
    </lineage>
</organism>